<evidence type="ECO:0000256" key="6">
    <source>
        <dbReference type="ARBA" id="ARBA00023140"/>
    </source>
</evidence>
<proteinExistence type="inferred from homology"/>
<organism evidence="16">
    <name type="scientific">Melampsora larici-populina (strain 98AG31 / pathotype 3-4-7)</name>
    <name type="common">Poplar leaf rust fungus</name>
    <dbReference type="NCBI Taxonomy" id="747676"/>
    <lineage>
        <taxon>Eukaryota</taxon>
        <taxon>Fungi</taxon>
        <taxon>Dikarya</taxon>
        <taxon>Basidiomycota</taxon>
        <taxon>Pucciniomycotina</taxon>
        <taxon>Pucciniomycetes</taxon>
        <taxon>Pucciniales</taxon>
        <taxon>Melampsoraceae</taxon>
        <taxon>Melampsora</taxon>
    </lineage>
</organism>
<keyword evidence="6 10" id="KW-0576">Peroxisome</keyword>
<evidence type="ECO:0000256" key="13">
    <source>
        <dbReference type="SAM" id="Phobius"/>
    </source>
</evidence>
<feature type="compositionally biased region" description="Polar residues" evidence="12">
    <location>
        <begin position="326"/>
        <end position="342"/>
    </location>
</feature>
<evidence type="ECO:0000256" key="12">
    <source>
        <dbReference type="SAM" id="MobiDB-lite"/>
    </source>
</evidence>
<dbReference type="OrthoDB" id="5549158at2759"/>
<keyword evidence="5 10" id="KW-0472">Membrane</keyword>
<evidence type="ECO:0000313" key="16">
    <source>
        <dbReference type="Proteomes" id="UP000001072"/>
    </source>
</evidence>
<evidence type="ECO:0000256" key="9">
    <source>
        <dbReference type="ARBA" id="ARBA00046271"/>
    </source>
</evidence>
<evidence type="ECO:0000256" key="4">
    <source>
        <dbReference type="ARBA" id="ARBA00023010"/>
    </source>
</evidence>
<evidence type="ECO:0000256" key="10">
    <source>
        <dbReference type="RuleBase" id="RU367032"/>
    </source>
</evidence>
<evidence type="ECO:0000313" key="15">
    <source>
        <dbReference type="EMBL" id="EGF98721.1"/>
    </source>
</evidence>
<keyword evidence="16" id="KW-1185">Reference proteome</keyword>
<dbReference type="GO" id="GO:0016560">
    <property type="term" value="P:protein import into peroxisome matrix, docking"/>
    <property type="evidence" value="ECO:0007669"/>
    <property type="project" value="UniProtKB-UniRule"/>
</dbReference>
<keyword evidence="3 10" id="KW-0653">Protein transport</keyword>
<keyword evidence="4" id="KW-0811">Translocation</keyword>
<evidence type="ECO:0000256" key="7">
    <source>
        <dbReference type="ARBA" id="ARBA00029502"/>
    </source>
</evidence>
<name>F4S9G9_MELLP</name>
<reference evidence="16" key="1">
    <citation type="journal article" date="2011" name="Proc. Natl. Acad. Sci. U.S.A.">
        <title>Obligate biotrophy features unraveled by the genomic analysis of rust fungi.</title>
        <authorList>
            <person name="Duplessis S."/>
            <person name="Cuomo C.A."/>
            <person name="Lin Y.-C."/>
            <person name="Aerts A."/>
            <person name="Tisserant E."/>
            <person name="Veneault-Fourrey C."/>
            <person name="Joly D.L."/>
            <person name="Hacquard S."/>
            <person name="Amselem J."/>
            <person name="Cantarel B.L."/>
            <person name="Chiu R."/>
            <person name="Coutinho P.M."/>
            <person name="Feau N."/>
            <person name="Field M."/>
            <person name="Frey P."/>
            <person name="Gelhaye E."/>
            <person name="Goldberg J."/>
            <person name="Grabherr M.G."/>
            <person name="Kodira C.D."/>
            <person name="Kohler A."/>
            <person name="Kuees U."/>
            <person name="Lindquist E.A."/>
            <person name="Lucas S.M."/>
            <person name="Mago R."/>
            <person name="Mauceli E."/>
            <person name="Morin E."/>
            <person name="Murat C."/>
            <person name="Pangilinan J.L."/>
            <person name="Park R."/>
            <person name="Pearson M."/>
            <person name="Quesneville H."/>
            <person name="Rouhier N."/>
            <person name="Sakthikumar S."/>
            <person name="Salamov A.A."/>
            <person name="Schmutz J."/>
            <person name="Selles B."/>
            <person name="Shapiro H."/>
            <person name="Tanguay P."/>
            <person name="Tuskan G.A."/>
            <person name="Henrissat B."/>
            <person name="Van de Peer Y."/>
            <person name="Rouze P."/>
            <person name="Ellis J.G."/>
            <person name="Dodds P.N."/>
            <person name="Schein J.E."/>
            <person name="Zhong S."/>
            <person name="Hamelin R.C."/>
            <person name="Grigoriev I.V."/>
            <person name="Szabo L.J."/>
            <person name="Martin F."/>
        </authorList>
    </citation>
    <scope>NUCLEOTIDE SEQUENCE [LARGE SCALE GENOMIC DNA]</scope>
    <source>
        <strain evidence="16">98AG31 / pathotype 3-4-7</strain>
    </source>
</reference>
<evidence type="ECO:0000256" key="8">
    <source>
        <dbReference type="ARBA" id="ARBA00029691"/>
    </source>
</evidence>
<dbReference type="InterPro" id="IPR036388">
    <property type="entry name" value="WH-like_DNA-bd_sf"/>
</dbReference>
<dbReference type="HOGENOM" id="CLU_045718_1_0_1"/>
<evidence type="ECO:0000256" key="1">
    <source>
        <dbReference type="ARBA" id="ARBA00005443"/>
    </source>
</evidence>
<evidence type="ECO:0000256" key="2">
    <source>
        <dbReference type="ARBA" id="ARBA00022448"/>
    </source>
</evidence>
<feature type="compositionally biased region" description="Basic and acidic residues" evidence="12">
    <location>
        <begin position="343"/>
        <end position="352"/>
    </location>
</feature>
<comment type="subcellular location">
    <subcellularLocation>
        <location evidence="9 10">Peroxisome membrane</location>
    </subcellularLocation>
</comment>
<dbReference type="AlphaFoldDB" id="F4S9G9"/>
<dbReference type="Pfam" id="PF04695">
    <property type="entry name" value="Pex14_N"/>
    <property type="match status" value="1"/>
</dbReference>
<feature type="domain" description="Peroxisome membrane anchor protein Pex14p N-terminal" evidence="14">
    <location>
        <begin position="9"/>
        <end position="52"/>
    </location>
</feature>
<dbReference type="GeneID" id="18928754"/>
<keyword evidence="13" id="KW-1133">Transmembrane helix</keyword>
<keyword evidence="13" id="KW-0812">Transmembrane</keyword>
<sequence length="352" mass="39471">MSTSAVNLREPLITSAVSFLQDPNVASSSLAKRLAFLESKGLTEFERDEAIRRVSSLNHSSTFNRSRGNQGYDFDHRLQQQVGRDWRDWFIMSVIGGGIGYIAISLFKKFIIPALEPPTQTELDEAKSRLEAKFDEISKTLNSIESDTNLIKEEFKEQDQRLNQSIETVEMTVKDCIQSEKKRDEEIQAIEEEVKQLKKTITLMLENNKESQTSMILELQTELRSLKSLLGSRAPQASTTPTTTPNRFGPFRPPGIPAWQLSTTTSSLDSTVLPPNISNQTNHQHSSPNVPNLENEDGSKSLDLKTNGNGVLKSSVPFDEDDDQPLDQSQKPNLNNSNQDNVQVEKSDDLMS</sequence>
<dbReference type="FunCoup" id="F4S9G9">
    <property type="interactions" value="19"/>
</dbReference>
<dbReference type="InParanoid" id="F4S9G9"/>
<comment type="similarity">
    <text evidence="1 10">Belongs to the peroxin-14 family.</text>
</comment>
<dbReference type="InterPro" id="IPR006785">
    <property type="entry name" value="Pex14_N"/>
</dbReference>
<dbReference type="Gene3D" id="1.10.10.10">
    <property type="entry name" value="Winged helix-like DNA-binding domain superfamily/Winged helix DNA-binding domain"/>
    <property type="match status" value="1"/>
</dbReference>
<keyword evidence="2 10" id="KW-0813">Transport</keyword>
<feature type="compositionally biased region" description="Low complexity" evidence="12">
    <location>
        <begin position="261"/>
        <end position="271"/>
    </location>
</feature>
<dbReference type="VEuPathDB" id="FungiDB:MELLADRAFT_50920"/>
<accession>F4S9G9</accession>
<dbReference type="EMBL" id="GL883170">
    <property type="protein sequence ID" value="EGF98721.1"/>
    <property type="molecule type" value="Genomic_DNA"/>
</dbReference>
<dbReference type="InterPro" id="IPR025655">
    <property type="entry name" value="PEX14"/>
</dbReference>
<protein>
    <recommendedName>
        <fullName evidence="7 10">Peroxisomal membrane protein PEX14</fullName>
    </recommendedName>
    <alternativeName>
        <fullName evidence="8 10">Peroxin-14</fullName>
    </alternativeName>
</protein>
<evidence type="ECO:0000256" key="11">
    <source>
        <dbReference type="SAM" id="Coils"/>
    </source>
</evidence>
<keyword evidence="11" id="KW-0175">Coiled coil</keyword>
<dbReference type="GO" id="GO:0005778">
    <property type="term" value="C:peroxisomal membrane"/>
    <property type="evidence" value="ECO:0007669"/>
    <property type="project" value="UniProtKB-SubCell"/>
</dbReference>
<gene>
    <name evidence="15" type="ORF">MELLADRAFT_50920</name>
</gene>
<dbReference type="PANTHER" id="PTHR23058">
    <property type="entry name" value="PEROXISOMAL MEMBRANE PROTEIN PEX14"/>
    <property type="match status" value="1"/>
</dbReference>
<comment type="function">
    <text evidence="10">Component of the PEX13-PEX14 docking complex, a translocon channel that specifically mediates the import of peroxisomal cargo proteins bound to PEX5 receptor. The PEX13-PEX14 docking complex forms a large import pore which can be opened to a diameter of about 9 nm. Mechanistically, PEX5 receptor along with cargo proteins associates with the PEX14 subunit of the PEX13-PEX14 docking complex in the cytosol, leading to the insertion of the receptor into the organelle membrane with the concomitant translocation of the cargo into the peroxisome matrix.</text>
</comment>
<dbReference type="KEGG" id="mlr:MELLADRAFT_50920"/>
<dbReference type="GO" id="GO:1990429">
    <property type="term" value="C:peroxisomal importomer complex"/>
    <property type="evidence" value="ECO:0007669"/>
    <property type="project" value="TreeGrafter"/>
</dbReference>
<feature type="transmembrane region" description="Helical" evidence="13">
    <location>
        <begin position="89"/>
        <end position="107"/>
    </location>
</feature>
<dbReference type="PANTHER" id="PTHR23058:SF0">
    <property type="entry name" value="PEROXISOMAL MEMBRANE PROTEIN PEX14"/>
    <property type="match status" value="1"/>
</dbReference>
<dbReference type="eggNOG" id="KOG2629">
    <property type="taxonomic scope" value="Eukaryota"/>
</dbReference>
<evidence type="ECO:0000256" key="3">
    <source>
        <dbReference type="ARBA" id="ARBA00022927"/>
    </source>
</evidence>
<dbReference type="RefSeq" id="XP_007417982.1">
    <property type="nucleotide sequence ID" value="XM_007417920.1"/>
</dbReference>
<dbReference type="Proteomes" id="UP000001072">
    <property type="component" value="Unassembled WGS sequence"/>
</dbReference>
<dbReference type="GO" id="GO:0005102">
    <property type="term" value="F:signaling receptor binding"/>
    <property type="evidence" value="ECO:0007669"/>
    <property type="project" value="TreeGrafter"/>
</dbReference>
<feature type="coiled-coil region" evidence="11">
    <location>
        <begin position="180"/>
        <end position="207"/>
    </location>
</feature>
<feature type="compositionally biased region" description="Low complexity" evidence="12">
    <location>
        <begin position="239"/>
        <end position="250"/>
    </location>
</feature>
<evidence type="ECO:0000256" key="5">
    <source>
        <dbReference type="ARBA" id="ARBA00023136"/>
    </source>
</evidence>
<feature type="compositionally biased region" description="Polar residues" evidence="12">
    <location>
        <begin position="276"/>
        <end position="292"/>
    </location>
</feature>
<feature type="region of interest" description="Disordered" evidence="12">
    <location>
        <begin position="231"/>
        <end position="352"/>
    </location>
</feature>
<evidence type="ECO:0000259" key="14">
    <source>
        <dbReference type="Pfam" id="PF04695"/>
    </source>
</evidence>
<dbReference type="STRING" id="747676.F4S9G9"/>